<dbReference type="Gene3D" id="3.60.10.10">
    <property type="entry name" value="Endonuclease/exonuclease/phosphatase"/>
    <property type="match status" value="2"/>
</dbReference>
<name>A0AA38VS90_9ASTR</name>
<sequence length="2374" mass="267745">MGFEELFADCPIQPVRKSVFERLEKDSRLQHSEDVKKGVSFASIVGSKVSDSLSFFPLEDKVQSRIHIPMHLAKEAMKTHNATLFGYFLGARIPFPVVQNYVKTAWGKYGLTNSMMNNSGVFFFKFNDVGGCNQVVEQGPLMIRGVPLFVAHWDPTKGLSKPLHTTCPLWIKLHNIPLVAFNKEGISRIASALGVPKQMDACTASMCDKSWGRPSFAKVLVEVWSVGELKKELEVVIPDLNGGDESKVKIRVEYIWEPSQCSHCLVFGHKISSCAKAVASQQKQKKSTKVTDDEGFVTVERKQWRPKTVDKPSSSGTKDDGGIVDVSKDVHNTNIDDVLVAVDSGSGVEVPSVELENRMEESANVEAPVPVEVVSVAPKPMKPDESKSFDRGKGVQNSKQTQTFVKPLDIPVRSILKNPNRFMVLDQEGGTGVEGGKRDAGSKPKRSSPTQLPGGGIPKPREVLPNVCSRVFGRWNWISNQTVSQYGTRIIVAWDEAAFDIMLLELDSQFMNCEIKVRGSHSAFFVTFVYGANQGSVRHLLWSRVRRFRAIIGDKPWVVVGDFNALLFPHDALGGSSRRNSDMADFASFVDDVEIFDMRYTGVHHTWCQKPNQEAGLRRKLDRVMANTTFTSVFANASVSFLPRGISDHSPSLLTFSCGVKKRKRGFKFDNFLIENPRFHQIVDDGWNMHVDGNFMFRVTSKLKLLKKPLANLRNTYGDLSLRVKKAKHELDVIQLACDLDPFNMVLRDDLLATRMVYNQARLDEEVAAMQRAKVKWLKEGDSNTRYFHMVIKEKRHSQQIHSIGCSDSLSFFPLKDKAQSCVHIPVELAKEAMKTHHATLFGYFLGPRIPFPIVETYVKTAWSKYGFMSAMMNNNGVFFFKFNDVGGCSQVVENGPLMIRGVPLFVAQWDPTKGLSKPIHNTCPLWIKLHNIPLVAFNREGISRIASALGVPKQMDACTASMCDKDWGRPGFAKVLVEVWAVGELKRELEVVIPSLSGGNDAKVTIKVEYIWEPTQCSHCLVFGHTNASCAKAVVAKQNQKKKSKVDEEGFVTVERRQWRPKTQDKPSTSGVHKEDGSSGMVEKEMGSIDAILEDTFAAVEDVVDDTVVQATDSSNPDIVEPVLQQVSTKPSDPVVTEPKHTALEIGRDADRGKAAQIPKSTSFLKPLDTPIKSILKNPNRFSALGQDSGFGKEGTGKEGGGKSKRSSPTGAVGGETHVRSDALLNVASKVFGRWQWVSNQTHCPFGTRILIGWDEALFELMVLDMSEQFVNCQIKVRGTSTIFFVSFIYAANQGRERQRLWSGVRRFRAIIGDKPWVLSGDFNTLLFPHDALGGCSRRNADMADFASFVEDVEVFDMRYTGIHHTWCQKPKEEAGLRRKLDRVMANTSFTADFSNASVVFMPRGISDHSPSLLSFSSGVKKKRPGFKFDNFLVQNPRFRQIVSEIWNMHVDGNFMFRVTSRLKLLKKPLANLRNTYGDLSLRVKKAKQELDVIQLACDLDHSNLALRDDLVASRLAYTQARFDEELAAMQRAKVKWLREGDSNTRFFHMVIKEKRHSQQIHAIRNMSGSYVYDDDVPVAFLDHLKSIIGTTDQTIDPRVPEGLLTKTLSMEDANFMIRQFSDNDIKEAMFGIGNEKAPGPDGFSAKFFKATWDIVGKDVSIAIHNFFYRSHLVGELNHTLLCLLPKSPNASSVSDFRPIACCTVLYKCISKMLVARIKPVLDELVSRTQSAFIPGRKITDNILMAHELVVGYHLHVGQPRCAFKIDIRKAYDMVSWEFLINMLTGFGFHPALVRWIKEMITTPSFSIALNGEVSGFFRGARGIRQGDPLSPYLFTLVMEGFSLLFRKCIQEAADFRFHKGCQELDITHLCFADDLFVFTYGDVGSVEILKRALHLFAKHSGLSANLQKSEVFFGNVSSEMQTAILNCLPFSMGSLPIRYLGVPLSPVTLRVADYGVLFTKVKARIGNWKAKFLSFAGRKQLIISVLQSLNLYWMAIFLFPSAVIHSIEALFRDFLWAQGNSSKGKCKVAWELVCRPLRNGGLGFKRLTTWNRALIMKHLWDILTNRESLWITWIRRFCIGELGVWRARCLSKWSWILRKVMSIRDDVRQFVHVQIGNGRTTHAWEDNWIMDAPLSSVVSYRLIHDSGFHANDSVFDVVSHLHDSWPTEWINRFPVFSSLQLPILDPNQRDLVYWDSDLSGSFSVREAYKTFDGVRSVVPWHASVWFKGHIPKHSFCLWIACLNRLPTQDRIHTWKQDPPDMLCSLCGTCPDSHEHLFFECNYSKAVWKKIRMEVHWMTIPDDWNGIMNTISNHASGHKLHKLTLAASVYMVWRERNNRLFTDKKKPPEQVAKDIKAVVMLRMEGHDPATYHS</sequence>
<feature type="region of interest" description="Disordered" evidence="1">
    <location>
        <begin position="379"/>
        <end position="399"/>
    </location>
</feature>
<dbReference type="PANTHER" id="PTHR33116">
    <property type="entry name" value="REVERSE TRANSCRIPTASE ZINC-BINDING DOMAIN-CONTAINING PROTEIN-RELATED-RELATED"/>
    <property type="match status" value="1"/>
</dbReference>
<keyword evidence="4" id="KW-1185">Reference proteome</keyword>
<dbReference type="SUPFAM" id="SSF56672">
    <property type="entry name" value="DNA/RNA polymerases"/>
    <property type="match status" value="1"/>
</dbReference>
<dbReference type="Pfam" id="PF14111">
    <property type="entry name" value="DUF4283"/>
    <property type="match status" value="2"/>
</dbReference>
<dbReference type="InterPro" id="IPR000477">
    <property type="entry name" value="RT_dom"/>
</dbReference>
<feature type="domain" description="Reverse transcriptase" evidence="2">
    <location>
        <begin position="1667"/>
        <end position="1946"/>
    </location>
</feature>
<feature type="region of interest" description="Disordered" evidence="1">
    <location>
        <begin position="1180"/>
        <end position="1217"/>
    </location>
</feature>
<dbReference type="SUPFAM" id="SSF56219">
    <property type="entry name" value="DNase I-like"/>
    <property type="match status" value="2"/>
</dbReference>
<dbReference type="Proteomes" id="UP001172457">
    <property type="component" value="Unassembled WGS sequence"/>
</dbReference>
<dbReference type="InterPro" id="IPR026960">
    <property type="entry name" value="RVT-Znf"/>
</dbReference>
<dbReference type="CDD" id="cd01650">
    <property type="entry name" value="RT_nLTR_like"/>
    <property type="match status" value="1"/>
</dbReference>
<feature type="region of interest" description="Disordered" evidence="1">
    <location>
        <begin position="426"/>
        <end position="461"/>
    </location>
</feature>
<dbReference type="Pfam" id="PF00078">
    <property type="entry name" value="RVT_1"/>
    <property type="match status" value="1"/>
</dbReference>
<dbReference type="Pfam" id="PF13966">
    <property type="entry name" value="zf-RVT"/>
    <property type="match status" value="1"/>
</dbReference>
<dbReference type="InterPro" id="IPR025558">
    <property type="entry name" value="DUF4283"/>
</dbReference>
<dbReference type="PROSITE" id="PS50878">
    <property type="entry name" value="RT_POL"/>
    <property type="match status" value="1"/>
</dbReference>
<evidence type="ECO:0000313" key="3">
    <source>
        <dbReference type="EMBL" id="KAJ9536722.1"/>
    </source>
</evidence>
<dbReference type="PANTHER" id="PTHR33116:SF78">
    <property type="entry name" value="OS12G0587133 PROTEIN"/>
    <property type="match status" value="1"/>
</dbReference>
<dbReference type="InterPro" id="IPR043502">
    <property type="entry name" value="DNA/RNA_pol_sf"/>
</dbReference>
<proteinExistence type="predicted"/>
<accession>A0AA38VS90</accession>
<gene>
    <name evidence="3" type="ORF">OSB04_un000107</name>
</gene>
<feature type="compositionally biased region" description="Basic and acidic residues" evidence="1">
    <location>
        <begin position="381"/>
        <end position="393"/>
    </location>
</feature>
<evidence type="ECO:0000313" key="4">
    <source>
        <dbReference type="Proteomes" id="UP001172457"/>
    </source>
</evidence>
<evidence type="ECO:0000259" key="2">
    <source>
        <dbReference type="PROSITE" id="PS50878"/>
    </source>
</evidence>
<feature type="region of interest" description="Disordered" evidence="1">
    <location>
        <begin position="1059"/>
        <end position="1083"/>
    </location>
</feature>
<organism evidence="3 4">
    <name type="scientific">Centaurea solstitialis</name>
    <name type="common">yellow star-thistle</name>
    <dbReference type="NCBI Taxonomy" id="347529"/>
    <lineage>
        <taxon>Eukaryota</taxon>
        <taxon>Viridiplantae</taxon>
        <taxon>Streptophyta</taxon>
        <taxon>Embryophyta</taxon>
        <taxon>Tracheophyta</taxon>
        <taxon>Spermatophyta</taxon>
        <taxon>Magnoliopsida</taxon>
        <taxon>eudicotyledons</taxon>
        <taxon>Gunneridae</taxon>
        <taxon>Pentapetalae</taxon>
        <taxon>asterids</taxon>
        <taxon>campanulids</taxon>
        <taxon>Asterales</taxon>
        <taxon>Asteraceae</taxon>
        <taxon>Carduoideae</taxon>
        <taxon>Cardueae</taxon>
        <taxon>Centaureinae</taxon>
        <taxon>Centaurea</taxon>
    </lineage>
</organism>
<feature type="compositionally biased region" description="Basic and acidic residues" evidence="1">
    <location>
        <begin position="1073"/>
        <end position="1083"/>
    </location>
</feature>
<feature type="region of interest" description="Disordered" evidence="1">
    <location>
        <begin position="304"/>
        <end position="324"/>
    </location>
</feature>
<reference evidence="3" key="1">
    <citation type="submission" date="2023-03" db="EMBL/GenBank/DDBJ databases">
        <title>Chromosome-scale reference genome and RAD-based genetic map of yellow starthistle (Centaurea solstitialis) reveal putative structural variation and QTLs associated with invader traits.</title>
        <authorList>
            <person name="Reatini B."/>
            <person name="Cang F.A."/>
            <person name="Jiang Q."/>
            <person name="Mckibben M.T.W."/>
            <person name="Barker M.S."/>
            <person name="Rieseberg L.H."/>
            <person name="Dlugosch K.M."/>
        </authorList>
    </citation>
    <scope>NUCLEOTIDE SEQUENCE</scope>
    <source>
        <strain evidence="3">CAN-66</strain>
        <tissue evidence="3">Leaf</tissue>
    </source>
</reference>
<comment type="caution">
    <text evidence="3">The sequence shown here is derived from an EMBL/GenBank/DDBJ whole genome shotgun (WGS) entry which is preliminary data.</text>
</comment>
<protein>
    <recommendedName>
        <fullName evidence="2">Reverse transcriptase domain-containing protein</fullName>
    </recommendedName>
</protein>
<dbReference type="EMBL" id="JARYMX010000011">
    <property type="protein sequence ID" value="KAJ9536722.1"/>
    <property type="molecule type" value="Genomic_DNA"/>
</dbReference>
<evidence type="ECO:0000256" key="1">
    <source>
        <dbReference type="SAM" id="MobiDB-lite"/>
    </source>
</evidence>
<dbReference type="InterPro" id="IPR036691">
    <property type="entry name" value="Endo/exonu/phosph_ase_sf"/>
</dbReference>